<name>A0ABY7WP35_9SPHI</name>
<gene>
    <name evidence="1" type="ORF">PQ465_08020</name>
</gene>
<proteinExistence type="predicted"/>
<dbReference type="RefSeq" id="WP_274269023.1">
    <property type="nucleotide sequence ID" value="NZ_CP117880.1"/>
</dbReference>
<sequence>MKKLETKIYIAFYGHEDHGTTEVTWDHAVLPSIGETLSINTLFQGMNVPDFARSIRQSVIHRVLWTKVDGETAPILYLRV</sequence>
<organism evidence="1 2">
    <name type="scientific">Sphingobacterium oryzagri</name>
    <dbReference type="NCBI Taxonomy" id="3025669"/>
    <lineage>
        <taxon>Bacteria</taxon>
        <taxon>Pseudomonadati</taxon>
        <taxon>Bacteroidota</taxon>
        <taxon>Sphingobacteriia</taxon>
        <taxon>Sphingobacteriales</taxon>
        <taxon>Sphingobacteriaceae</taxon>
        <taxon>Sphingobacterium</taxon>
    </lineage>
</organism>
<reference evidence="1 2" key="1">
    <citation type="submission" date="2023-02" db="EMBL/GenBank/DDBJ databases">
        <title>Genome sequence of Sphingobacterium sp. KACC 22765.</title>
        <authorList>
            <person name="Kim S."/>
            <person name="Heo J."/>
            <person name="Kwon S.-W."/>
        </authorList>
    </citation>
    <scope>NUCLEOTIDE SEQUENCE [LARGE SCALE GENOMIC DNA]</scope>
    <source>
        <strain evidence="1 2">KACC 22765</strain>
    </source>
</reference>
<keyword evidence="2" id="KW-1185">Reference proteome</keyword>
<evidence type="ECO:0000313" key="1">
    <source>
        <dbReference type="EMBL" id="WDF70314.1"/>
    </source>
</evidence>
<accession>A0ABY7WP35</accession>
<dbReference type="EMBL" id="CP117880">
    <property type="protein sequence ID" value="WDF70314.1"/>
    <property type="molecule type" value="Genomic_DNA"/>
</dbReference>
<dbReference type="Proteomes" id="UP001221558">
    <property type="component" value="Chromosome"/>
</dbReference>
<protein>
    <submittedName>
        <fullName evidence="1">Uncharacterized protein</fullName>
    </submittedName>
</protein>
<evidence type="ECO:0000313" key="2">
    <source>
        <dbReference type="Proteomes" id="UP001221558"/>
    </source>
</evidence>